<name>A0A449BAB4_9BACT</name>
<gene>
    <name evidence="3" type="primary">MCYN0860_1</name>
    <name evidence="3" type="ORF">NCTC10184_00321</name>
</gene>
<sequence length="446" mass="50080">MKFKSKKFILSSTLIGGSLLPLLAVSCQTVTEKSETKEKNEETLSENVVESTPNNENDNKVEENVAESGESDESHEKTAEKAAEAGKSDESREKSQQDADKSEQKLKIATWNIQTFGGERTVRQSPRYYAVLETLKHIDADIYALQEIVKNGGDKKATNLAEDLNKFEETKTDNRNTWEIQTLLSENPNKKGQAEYFAFLYKSNKVSATNLRLFLDTENSIDFSRPPLLADFQLLNSKDKFTLGTFHLDAPGAKKGKEEASAEFSGQGEQEVKEAIGLTKIFETFKAENATGDLIIMGDSNIKDDHSEKIFQSDAYVNLNVKTGYRDFANNLKNYRTTFSGQGWKENQGNNNYKNSYDKFLILDQGPTNVELAQPEEYRVNIADAFLPSDKGGYLDKTLASEYYIQVRGTEKYKDANSVPISTLLSNFTDHAPAVIFYTYTISDNK</sequence>
<dbReference type="Gene3D" id="3.60.10.10">
    <property type="entry name" value="Endonuclease/exonuclease/phosphatase"/>
    <property type="match status" value="1"/>
</dbReference>
<evidence type="ECO:0000256" key="1">
    <source>
        <dbReference type="SAM" id="MobiDB-lite"/>
    </source>
</evidence>
<dbReference type="CDD" id="cd10283">
    <property type="entry name" value="MnuA_DNase1-like"/>
    <property type="match status" value="1"/>
</dbReference>
<feature type="chain" id="PRO_5019319286" evidence="2">
    <location>
        <begin position="25"/>
        <end position="446"/>
    </location>
</feature>
<dbReference type="InterPro" id="IPR036691">
    <property type="entry name" value="Endo/exonu/phosph_ase_sf"/>
</dbReference>
<proteinExistence type="predicted"/>
<dbReference type="SUPFAM" id="SSF56219">
    <property type="entry name" value="DNase I-like"/>
    <property type="match status" value="1"/>
</dbReference>
<dbReference type="Proteomes" id="UP000290876">
    <property type="component" value="Chromosome"/>
</dbReference>
<reference evidence="3 4" key="1">
    <citation type="submission" date="2019-01" db="EMBL/GenBank/DDBJ databases">
        <authorList>
            <consortium name="Pathogen Informatics"/>
        </authorList>
    </citation>
    <scope>NUCLEOTIDE SEQUENCE [LARGE SCALE GENOMIC DNA]</scope>
    <source>
        <strain evidence="3 4">NCTC10184</strain>
    </source>
</reference>
<keyword evidence="4" id="KW-1185">Reference proteome</keyword>
<feature type="signal peptide" evidence="2">
    <location>
        <begin position="1"/>
        <end position="24"/>
    </location>
</feature>
<feature type="compositionally biased region" description="Basic and acidic residues" evidence="1">
    <location>
        <begin position="32"/>
        <end position="42"/>
    </location>
</feature>
<dbReference type="RefSeq" id="WP_129622947.1">
    <property type="nucleotide sequence ID" value="NZ_LR215043.1"/>
</dbReference>
<evidence type="ECO:0000256" key="2">
    <source>
        <dbReference type="SAM" id="SignalP"/>
    </source>
</evidence>
<feature type="compositionally biased region" description="Basic and acidic residues" evidence="1">
    <location>
        <begin position="72"/>
        <end position="104"/>
    </location>
</feature>
<feature type="region of interest" description="Disordered" evidence="1">
    <location>
        <begin position="31"/>
        <end position="104"/>
    </location>
</feature>
<evidence type="ECO:0000313" key="3">
    <source>
        <dbReference type="EMBL" id="VEU78099.1"/>
    </source>
</evidence>
<protein>
    <submittedName>
        <fullName evidence="3">Membrane nuclease MnuA</fullName>
    </submittedName>
</protein>
<dbReference type="EMBL" id="LR215043">
    <property type="protein sequence ID" value="VEU78099.1"/>
    <property type="molecule type" value="Genomic_DNA"/>
</dbReference>
<keyword evidence="2" id="KW-0732">Signal</keyword>
<evidence type="ECO:0000313" key="4">
    <source>
        <dbReference type="Proteomes" id="UP000290876"/>
    </source>
</evidence>
<organism evidence="3 4">
    <name type="scientific">Mycoplasmopsis columbinasalis</name>
    <dbReference type="NCBI Taxonomy" id="114880"/>
    <lineage>
        <taxon>Bacteria</taxon>
        <taxon>Bacillati</taxon>
        <taxon>Mycoplasmatota</taxon>
        <taxon>Mycoplasmoidales</taxon>
        <taxon>Metamycoplasmataceae</taxon>
        <taxon>Mycoplasmopsis</taxon>
    </lineage>
</organism>
<dbReference type="KEGG" id="mcob:NCTC10184_00321"/>
<dbReference type="OrthoDB" id="403989at2"/>
<dbReference type="AlphaFoldDB" id="A0A449BAB4"/>
<dbReference type="NCBIfam" id="NF045851">
    <property type="entry name" value="mem_nucl_MnuA"/>
    <property type="match status" value="1"/>
</dbReference>
<dbReference type="PANTHER" id="PTHR11371:SF31">
    <property type="entry name" value="EXTRACELLULAR NUCLEASE"/>
    <property type="match status" value="1"/>
</dbReference>
<accession>A0A449BAB4</accession>
<dbReference type="PROSITE" id="PS51257">
    <property type="entry name" value="PROKAR_LIPOPROTEIN"/>
    <property type="match status" value="1"/>
</dbReference>
<dbReference type="PANTHER" id="PTHR11371">
    <property type="entry name" value="DEOXYRIBONUCLEASE"/>
    <property type="match status" value="1"/>
</dbReference>